<feature type="transmembrane region" description="Helical" evidence="2">
    <location>
        <begin position="366"/>
        <end position="383"/>
    </location>
</feature>
<feature type="transmembrane region" description="Helical" evidence="2">
    <location>
        <begin position="464"/>
        <end position="487"/>
    </location>
</feature>
<feature type="transmembrane region" description="Helical" evidence="2">
    <location>
        <begin position="573"/>
        <end position="596"/>
    </location>
</feature>
<evidence type="ECO:0000313" key="3">
    <source>
        <dbReference type="EMBL" id="MFC5067200.1"/>
    </source>
</evidence>
<feature type="transmembrane region" description="Helical" evidence="2">
    <location>
        <begin position="240"/>
        <end position="257"/>
    </location>
</feature>
<evidence type="ECO:0000256" key="2">
    <source>
        <dbReference type="SAM" id="Phobius"/>
    </source>
</evidence>
<feature type="transmembrane region" description="Helical" evidence="2">
    <location>
        <begin position="806"/>
        <end position="826"/>
    </location>
</feature>
<feature type="transmembrane region" description="Helical" evidence="2">
    <location>
        <begin position="212"/>
        <end position="233"/>
    </location>
</feature>
<feature type="transmembrane region" description="Helical" evidence="2">
    <location>
        <begin position="121"/>
        <end position="140"/>
    </location>
</feature>
<dbReference type="InterPro" id="IPR019286">
    <property type="entry name" value="DUF2339_TM"/>
</dbReference>
<feature type="transmembrane region" description="Helical" evidence="2">
    <location>
        <begin position="522"/>
        <end position="543"/>
    </location>
</feature>
<dbReference type="Pfam" id="PF10101">
    <property type="entry name" value="DUF2339"/>
    <property type="match status" value="1"/>
</dbReference>
<dbReference type="EMBL" id="JBHSJF010000004">
    <property type="protein sequence ID" value="MFC5067200.1"/>
    <property type="molecule type" value="Genomic_DNA"/>
</dbReference>
<feature type="transmembrane region" description="Helical" evidence="2">
    <location>
        <begin position="187"/>
        <end position="206"/>
    </location>
</feature>
<feature type="transmembrane region" description="Helical" evidence="2">
    <location>
        <begin position="312"/>
        <end position="330"/>
    </location>
</feature>
<protein>
    <submittedName>
        <fullName evidence="3">DUF2339 domain-containing protein</fullName>
    </submittedName>
</protein>
<feature type="transmembrane region" description="Helical" evidence="2">
    <location>
        <begin position="736"/>
        <end position="756"/>
    </location>
</feature>
<feature type="transmembrane region" description="Helical" evidence="2">
    <location>
        <begin position="698"/>
        <end position="716"/>
    </location>
</feature>
<keyword evidence="2" id="KW-0812">Transmembrane</keyword>
<feature type="transmembrane region" description="Helical" evidence="2">
    <location>
        <begin position="263"/>
        <end position="280"/>
    </location>
</feature>
<feature type="region of interest" description="Disordered" evidence="1">
    <location>
        <begin position="52"/>
        <end position="79"/>
    </location>
</feature>
<dbReference type="PANTHER" id="PTHR38434">
    <property type="entry name" value="BLL2549 PROTEIN"/>
    <property type="match status" value="1"/>
</dbReference>
<feature type="transmembrane region" description="Helical" evidence="2">
    <location>
        <begin position="857"/>
        <end position="877"/>
    </location>
</feature>
<evidence type="ECO:0000313" key="4">
    <source>
        <dbReference type="Proteomes" id="UP001595796"/>
    </source>
</evidence>
<gene>
    <name evidence="3" type="ORF">ACFPFW_04125</name>
</gene>
<name>A0ABV9YWH9_9HYPH</name>
<feature type="transmembrane region" description="Helical" evidence="2">
    <location>
        <begin position="287"/>
        <end position="306"/>
    </location>
</feature>
<feature type="transmembrane region" description="Helical" evidence="2">
    <location>
        <begin position="395"/>
        <end position="414"/>
    </location>
</feature>
<keyword evidence="4" id="KW-1185">Reference proteome</keyword>
<dbReference type="PIRSF" id="PIRSF035905">
    <property type="entry name" value="UCP035905_mp"/>
    <property type="match status" value="1"/>
</dbReference>
<feature type="transmembrane region" description="Helical" evidence="2">
    <location>
        <begin position="664"/>
        <end position="686"/>
    </location>
</feature>
<dbReference type="RefSeq" id="WP_114957182.1">
    <property type="nucleotide sequence ID" value="NZ_JBHSJF010000004.1"/>
</dbReference>
<comment type="caution">
    <text evidence="3">The sequence shown here is derived from an EMBL/GenBank/DDBJ whole genome shotgun (WGS) entry which is preliminary data.</text>
</comment>
<feature type="transmembrane region" description="Helical" evidence="2">
    <location>
        <begin position="549"/>
        <end position="566"/>
    </location>
</feature>
<feature type="transmembrane region" description="Helical" evidence="2">
    <location>
        <begin position="146"/>
        <end position="166"/>
    </location>
</feature>
<accession>A0ABV9YWH9</accession>
<reference evidence="4" key="1">
    <citation type="journal article" date="2019" name="Int. J. Syst. Evol. Microbiol.">
        <title>The Global Catalogue of Microorganisms (GCM) 10K type strain sequencing project: providing services to taxonomists for standard genome sequencing and annotation.</title>
        <authorList>
            <consortium name="The Broad Institute Genomics Platform"/>
            <consortium name="The Broad Institute Genome Sequencing Center for Infectious Disease"/>
            <person name="Wu L."/>
            <person name="Ma J."/>
        </authorList>
    </citation>
    <scope>NUCLEOTIDE SEQUENCE [LARGE SCALE GENOMIC DNA]</scope>
    <source>
        <strain evidence="4">CGMCC 1.16444</strain>
    </source>
</reference>
<feature type="transmembrane region" description="Helical" evidence="2">
    <location>
        <begin position="608"/>
        <end position="626"/>
    </location>
</feature>
<feature type="transmembrane region" description="Helical" evidence="2">
    <location>
        <begin position="833"/>
        <end position="851"/>
    </location>
</feature>
<feature type="transmembrane region" description="Helical" evidence="2">
    <location>
        <begin position="638"/>
        <end position="658"/>
    </location>
</feature>
<organism evidence="3 4">
    <name type="scientific">Flaviflagellibacter deserti</name>
    <dbReference type="NCBI Taxonomy" id="2267266"/>
    <lineage>
        <taxon>Bacteria</taxon>
        <taxon>Pseudomonadati</taxon>
        <taxon>Pseudomonadota</taxon>
        <taxon>Alphaproteobacteria</taxon>
        <taxon>Hyphomicrobiales</taxon>
        <taxon>Flaviflagellibacter</taxon>
    </lineage>
</organism>
<feature type="transmembrane region" description="Helical" evidence="2">
    <location>
        <begin position="434"/>
        <end position="457"/>
    </location>
</feature>
<dbReference type="InterPro" id="IPR014600">
    <property type="entry name" value="UCP035905_mem"/>
</dbReference>
<feature type="transmembrane region" description="Helical" evidence="2">
    <location>
        <begin position="6"/>
        <end position="25"/>
    </location>
</feature>
<proteinExistence type="predicted"/>
<feature type="transmembrane region" description="Helical" evidence="2">
    <location>
        <begin position="493"/>
        <end position="510"/>
    </location>
</feature>
<evidence type="ECO:0000256" key="1">
    <source>
        <dbReference type="SAM" id="MobiDB-lite"/>
    </source>
</evidence>
<sequence>MEFVLIALLVLALPICAIAGMSLGLQNRTTIRLLEERIAALEGGKVAVQAAGPAPEPTLAGPPVEQAAEPVTEAESEKTVEPELPIAAAEMAEQPEAAATVAPVAEEVRKASLEERLGTRWTVWVGGLSLALGGVFLVRYSIEAGLLGPGMRIALGALFSAALLGAGEWFRRRQIASGIAGVPSAHIPSVLTAAGTVAAFATVFAAHSLYSFIGPAAAFIMLAVIAIGCMFSAALHGPALAGLGLLGAALAPLLVSSSEPNPWALFLHLVVVVAAALGLARLREWAWLAVSAGVMALAWGLVYVIGASTADAAPLAFLVFAVSSLFVVYHAMGDDDGNTDKVTVGILSAFAVLALATVISQDHGSGTVGVFTALIVLHIAAAWRFPSLTPVLGSTLGFVLLTALSWEFPLARLVDPTNVFPGPGEALPIPNRISTYFTFAALHGALLLAAGTAMAFVSRHARSALVWSGVAAAAPVALLAIVYWRVAELAPDLGYAAVAGVLAAGFAFLAERSLRREAEESAAAGPTGLFAAAAACALALGLSMTLREGYLTISLSLLAAALAWVYSARPIPALRVLSVIAGVIVLGLTAINPLVIDNLGTTPVFNPLLWGYGVPALSFGAAAWLFQRSGTPRAGQVFEGLAMLYTVLLFVFEIRHWAQNGDMTAGAMSIYEIGLNITVLFLIAAIVRRLDLRNHSKVLATAVPVLSAIAIAISVVGALTTGNPYFSGETIGHGPFLAALFLGYAVPAAAATFFALETRNTQPKWQAPAAASIALALIVAYATLEVRSAFHGPNLKYFEATDVEIYAYSVVWLVLGIALLVGGMLLKSRVVRMGSAAVILLAVLKVFLYDLNDLEGILRALSFMGLGLVLVGIGVVYQKLLFGPKPTDEAAA</sequence>
<feature type="transmembrane region" description="Helical" evidence="2">
    <location>
        <begin position="342"/>
        <end position="360"/>
    </location>
</feature>
<keyword evidence="2" id="KW-0472">Membrane</keyword>
<dbReference type="PANTHER" id="PTHR38434:SF1">
    <property type="entry name" value="BLL2549 PROTEIN"/>
    <property type="match status" value="1"/>
</dbReference>
<dbReference type="Proteomes" id="UP001595796">
    <property type="component" value="Unassembled WGS sequence"/>
</dbReference>
<keyword evidence="2" id="KW-1133">Transmembrane helix</keyword>